<feature type="compositionally biased region" description="Basic and acidic residues" evidence="2">
    <location>
        <begin position="489"/>
        <end position="514"/>
    </location>
</feature>
<dbReference type="InterPro" id="IPR038332">
    <property type="entry name" value="PPE_sf"/>
</dbReference>
<feature type="compositionally biased region" description="Low complexity" evidence="2">
    <location>
        <begin position="440"/>
        <end position="456"/>
    </location>
</feature>
<feature type="compositionally biased region" description="Basic and acidic residues" evidence="2">
    <location>
        <begin position="528"/>
        <end position="538"/>
    </location>
</feature>
<dbReference type="SUPFAM" id="SSF140459">
    <property type="entry name" value="PE/PPE dimer-like"/>
    <property type="match status" value="1"/>
</dbReference>
<protein>
    <submittedName>
        <fullName evidence="4">PPE-repeat proteins</fullName>
    </submittedName>
</protein>
<dbReference type="Pfam" id="PF00823">
    <property type="entry name" value="PPE"/>
    <property type="match status" value="1"/>
</dbReference>
<reference evidence="4 5" key="1">
    <citation type="submission" date="2015-03" db="EMBL/GenBank/DDBJ databases">
        <authorList>
            <person name="Murphy D."/>
        </authorList>
    </citation>
    <scope>NUCLEOTIDE SEQUENCE [LARGE SCALE GENOMIC DNA]</scope>
    <source>
        <strain evidence="4 5">PAP088</strain>
    </source>
</reference>
<feature type="region of interest" description="Disordered" evidence="2">
    <location>
        <begin position="286"/>
        <end position="347"/>
    </location>
</feature>
<organism evidence="4 5">
    <name type="scientific">Mycobacteroides abscessus</name>
    <dbReference type="NCBI Taxonomy" id="36809"/>
    <lineage>
        <taxon>Bacteria</taxon>
        <taxon>Bacillati</taxon>
        <taxon>Actinomycetota</taxon>
        <taxon>Actinomycetes</taxon>
        <taxon>Mycobacteriales</taxon>
        <taxon>Mycobacteriaceae</taxon>
        <taxon>Mycobacteroides</taxon>
    </lineage>
</organism>
<gene>
    <name evidence="4" type="ORF">ERS075579_03923</name>
</gene>
<dbReference type="EMBL" id="CSWP01000009">
    <property type="protein sequence ID" value="CPV66011.1"/>
    <property type="molecule type" value="Genomic_DNA"/>
</dbReference>
<dbReference type="AlphaFoldDB" id="A0A0U0ZR57"/>
<accession>A0A0U0ZR57</accession>
<feature type="compositionally biased region" description="Low complexity" evidence="2">
    <location>
        <begin position="305"/>
        <end position="316"/>
    </location>
</feature>
<comment type="similarity">
    <text evidence="1">Belongs to the mycobacterial PPE family.</text>
</comment>
<dbReference type="RefSeq" id="WP_131724571.1">
    <property type="nucleotide sequence ID" value="NZ_CSWP01000009.1"/>
</dbReference>
<feature type="compositionally biased region" description="Gly residues" evidence="2">
    <location>
        <begin position="415"/>
        <end position="437"/>
    </location>
</feature>
<evidence type="ECO:0000256" key="2">
    <source>
        <dbReference type="SAM" id="MobiDB-lite"/>
    </source>
</evidence>
<feature type="region of interest" description="Disordered" evidence="2">
    <location>
        <begin position="397"/>
        <end position="549"/>
    </location>
</feature>
<name>A0A0U0ZR57_9MYCO</name>
<dbReference type="InterPro" id="IPR000030">
    <property type="entry name" value="PPE_dom"/>
</dbReference>
<dbReference type="Gene3D" id="1.20.1260.20">
    <property type="entry name" value="PPE superfamily"/>
    <property type="match status" value="1"/>
</dbReference>
<dbReference type="Proteomes" id="UP000045782">
    <property type="component" value="Unassembled WGS sequence"/>
</dbReference>
<feature type="domain" description="PPE" evidence="3">
    <location>
        <begin position="137"/>
        <end position="292"/>
    </location>
</feature>
<evidence type="ECO:0000313" key="5">
    <source>
        <dbReference type="Proteomes" id="UP000045782"/>
    </source>
</evidence>
<feature type="compositionally biased region" description="Gly residues" evidence="2">
    <location>
        <begin position="463"/>
        <end position="488"/>
    </location>
</feature>
<sequence length="549" mass="55271">MPAASGSGGTLHANPAVLHVAARSMTVASTQLLSMAVPAVIAPAGADQTSIAAATRLNARSATLVAAIDEASWVLAGGATEVMNTANSLAAKDASNAAAYFGTSVPDEAAAAGAPTFPAPPVMPSMSIPTVPGLPEAVDAEWHSRLINGGAGADQVHAAAQHWKNTGQQLVQVADVIDEARRGMQQGWESQNAEVGHAAFARFSSWMRELGHGATQHGQDHETHANNFTRVRDKIVTPDQAVEAKNNWVDAVNENANNGGLSTGKVFAATNEITKQNGDATTHTADYSAQESGSTPAPDPGGPPGISSNNPVRGPGPARPAPGTLKDRLARDPLLGGLDDKLGKGMQDPKQMMSAMMAAVGGLGAVGGLSKGLTQPFQGLQNFAQQGASQLQNLIKPQNTTGIKPPSSPLKSSGSGAGAKKAGGGGGGGTKPAGLGGVRSAPPTSPSSVPATSIAPRATVPTGGTGGPALGMTGGGGMGMAPAGAGGAGKRDDKARARNKDLFPDEEHFADDTPHAPAVYGALPDAPEPPKYDKKLATKEIPPPPPRSK</sequence>
<evidence type="ECO:0000259" key="3">
    <source>
        <dbReference type="Pfam" id="PF00823"/>
    </source>
</evidence>
<evidence type="ECO:0000313" key="4">
    <source>
        <dbReference type="EMBL" id="CPV66011.1"/>
    </source>
</evidence>
<evidence type="ECO:0000256" key="1">
    <source>
        <dbReference type="ARBA" id="ARBA00010652"/>
    </source>
</evidence>
<proteinExistence type="inferred from homology"/>